<evidence type="ECO:0000313" key="1">
    <source>
        <dbReference type="EMBL" id="MDY5146044.1"/>
    </source>
</evidence>
<proteinExistence type="predicted"/>
<dbReference type="RefSeq" id="WP_087069712.1">
    <property type="nucleotide sequence ID" value="NZ_CAUPFC010000021.1"/>
</dbReference>
<sequence>MAVKITRWDASDYLETWEDIAAYLNAVLEESDPKLLEVALKDVVRALARRTPAPASPEEE</sequence>
<gene>
    <name evidence="1" type="ORF">R6P33_03250</name>
</gene>
<comment type="caution">
    <text evidence="1">The sequence shown here is derived from an EMBL/GenBank/DDBJ whole genome shotgun (WGS) entry which is preliminary data.</text>
</comment>
<evidence type="ECO:0000313" key="2">
    <source>
        <dbReference type="Proteomes" id="UP001284901"/>
    </source>
</evidence>
<protein>
    <submittedName>
        <fullName evidence="1">Uncharacterized protein</fullName>
    </submittedName>
</protein>
<reference evidence="1 2" key="1">
    <citation type="submission" date="2023-10" db="EMBL/GenBank/DDBJ databases">
        <title>Whole Genome based description of the genera Actinobaculum and Actinotignum reveals a complex phylogenetic relationship within the species included in the genus Actinotignum.</title>
        <authorList>
            <person name="Jensen C.S."/>
            <person name="Dargis R."/>
            <person name="Kemp M."/>
            <person name="Christensen J.J."/>
        </authorList>
    </citation>
    <scope>NUCLEOTIDE SEQUENCE [LARGE SCALE GENOMIC DNA]</scope>
    <source>
        <strain evidence="1 2">SLA_B089</strain>
    </source>
</reference>
<dbReference type="Proteomes" id="UP001284901">
    <property type="component" value="Unassembled WGS sequence"/>
</dbReference>
<dbReference type="EMBL" id="JAWNFY010000007">
    <property type="protein sequence ID" value="MDY5146044.1"/>
    <property type="molecule type" value="Genomic_DNA"/>
</dbReference>
<accession>A0ABU5GCS7</accession>
<dbReference type="GeneID" id="92813023"/>
<keyword evidence="2" id="KW-1185">Reference proteome</keyword>
<dbReference type="InterPro" id="IPR014057">
    <property type="entry name" value="HI1420"/>
</dbReference>
<organism evidence="1 2">
    <name type="scientific">Actinotignum timonense</name>
    <dbReference type="NCBI Taxonomy" id="1870995"/>
    <lineage>
        <taxon>Bacteria</taxon>
        <taxon>Bacillati</taxon>
        <taxon>Actinomycetota</taxon>
        <taxon>Actinomycetes</taxon>
        <taxon>Actinomycetales</taxon>
        <taxon>Actinomycetaceae</taxon>
        <taxon>Actinotignum</taxon>
    </lineage>
</organism>
<name>A0ABU5GCS7_9ACTO</name>
<dbReference type="Pfam" id="PF21716">
    <property type="entry name" value="dnstrm_HI1420"/>
    <property type="match status" value="1"/>
</dbReference>